<accession>A0A1S1RLV5</accession>
<comment type="caution">
    <text evidence="2">The sequence shown here is derived from an EMBL/GenBank/DDBJ whole genome shotgun (WGS) entry which is preliminary data.</text>
</comment>
<dbReference type="OrthoDB" id="5187715at2"/>
<dbReference type="AlphaFoldDB" id="A0A1S1RLV5"/>
<evidence type="ECO:0000256" key="1">
    <source>
        <dbReference type="SAM" id="MobiDB-lite"/>
    </source>
</evidence>
<feature type="compositionally biased region" description="Pro residues" evidence="1">
    <location>
        <begin position="125"/>
        <end position="134"/>
    </location>
</feature>
<gene>
    <name evidence="2" type="ORF">BBK14_00480</name>
</gene>
<keyword evidence="3" id="KW-1185">Reference proteome</keyword>
<dbReference type="Pfam" id="PF04977">
    <property type="entry name" value="DivIC"/>
    <property type="match status" value="1"/>
</dbReference>
<proteinExistence type="predicted"/>
<protein>
    <submittedName>
        <fullName evidence="2">Septation ring formation regulator EzrA</fullName>
    </submittedName>
</protein>
<dbReference type="EMBL" id="MAXA01000001">
    <property type="protein sequence ID" value="OHV46791.1"/>
    <property type="molecule type" value="Genomic_DNA"/>
</dbReference>
<reference evidence="3" key="1">
    <citation type="submission" date="2016-07" db="EMBL/GenBank/DDBJ databases">
        <title>Frankia sp. NRRL B-16219 Genome sequencing.</title>
        <authorList>
            <person name="Ghodhbane-Gtari F."/>
            <person name="Swanson E."/>
            <person name="Gueddou A."/>
            <person name="Louati M."/>
            <person name="Nouioui I."/>
            <person name="Hezbri K."/>
            <person name="Abebe-Akele F."/>
            <person name="Simpson S."/>
            <person name="Morris K."/>
            <person name="Thomas K."/>
            <person name="Gtari M."/>
            <person name="Tisa L.S."/>
        </authorList>
    </citation>
    <scope>NUCLEOTIDE SEQUENCE [LARGE SCALE GENOMIC DNA]</scope>
    <source>
        <strain evidence="3">NRRL B-16219</strain>
    </source>
</reference>
<dbReference type="Proteomes" id="UP000179769">
    <property type="component" value="Unassembled WGS sequence"/>
</dbReference>
<feature type="region of interest" description="Disordered" evidence="1">
    <location>
        <begin position="89"/>
        <end position="134"/>
    </location>
</feature>
<name>A0A1S1RLV5_9ACTN</name>
<dbReference type="RefSeq" id="WP_071059223.1">
    <property type="nucleotide sequence ID" value="NZ_JBFLUH010000072.1"/>
</dbReference>
<evidence type="ECO:0000313" key="2">
    <source>
        <dbReference type="EMBL" id="OHV46791.1"/>
    </source>
</evidence>
<sequence>MPVRRTALTTRATLLAVVICVLVLTLAYPLRLYLQQQAKISELTRANAQRQTRVDDLRAEVARYDDPLWVADEARRRLHFVLPGEKSYLMPTAPHPTAEPGADAAGGSGDQSWYGRLWSQLDEPPATPTPAPPS</sequence>
<organism evidence="2 3">
    <name type="scientific">Parafrankia soli</name>
    <dbReference type="NCBI Taxonomy" id="2599596"/>
    <lineage>
        <taxon>Bacteria</taxon>
        <taxon>Bacillati</taxon>
        <taxon>Actinomycetota</taxon>
        <taxon>Actinomycetes</taxon>
        <taxon>Frankiales</taxon>
        <taxon>Frankiaceae</taxon>
        <taxon>Parafrankia</taxon>
    </lineage>
</organism>
<dbReference type="InterPro" id="IPR007060">
    <property type="entry name" value="FtsL/DivIC"/>
</dbReference>
<evidence type="ECO:0000313" key="3">
    <source>
        <dbReference type="Proteomes" id="UP000179769"/>
    </source>
</evidence>